<dbReference type="Proteomes" id="UP001295423">
    <property type="component" value="Unassembled WGS sequence"/>
</dbReference>
<dbReference type="AlphaFoldDB" id="A0AAD2CYX8"/>
<keyword evidence="6" id="KW-1185">Reference proteome</keyword>
<sequence length="81" mass="8792">EIGLLTFLTQLELDTNFLTGTIPAEIANLTSLEVLHLFNNSLVGDVPPLPRLSRECDLSDNCFSDITNAVARNCVVDNGNC</sequence>
<accession>A0AAD2CYX8</accession>
<keyword evidence="4" id="KW-0067">ATP-binding</keyword>
<name>A0AAD2CYX8_9STRA</name>
<dbReference type="InterPro" id="IPR050647">
    <property type="entry name" value="Plant_LRR-RLKs"/>
</dbReference>
<evidence type="ECO:0000313" key="5">
    <source>
        <dbReference type="EMBL" id="CAJ1946073.1"/>
    </source>
</evidence>
<dbReference type="Gene3D" id="3.80.10.10">
    <property type="entry name" value="Ribonuclease Inhibitor"/>
    <property type="match status" value="1"/>
</dbReference>
<evidence type="ECO:0000256" key="2">
    <source>
        <dbReference type="ARBA" id="ARBA00022737"/>
    </source>
</evidence>
<evidence type="ECO:0000313" key="6">
    <source>
        <dbReference type="Proteomes" id="UP001295423"/>
    </source>
</evidence>
<dbReference type="InterPro" id="IPR032675">
    <property type="entry name" value="LRR_dom_sf"/>
</dbReference>
<evidence type="ECO:0000256" key="1">
    <source>
        <dbReference type="ARBA" id="ARBA00022614"/>
    </source>
</evidence>
<dbReference type="GO" id="GO:0005524">
    <property type="term" value="F:ATP binding"/>
    <property type="evidence" value="ECO:0007669"/>
    <property type="project" value="UniProtKB-KW"/>
</dbReference>
<dbReference type="PANTHER" id="PTHR48056:SF81">
    <property type="entry name" value="RECEPTOR PROTEIN-TYROSINE KINASE CEPR1"/>
    <property type="match status" value="1"/>
</dbReference>
<keyword evidence="3" id="KW-0547">Nucleotide-binding</keyword>
<dbReference type="InterPro" id="IPR001611">
    <property type="entry name" value="Leu-rich_rpt"/>
</dbReference>
<keyword evidence="1" id="KW-0433">Leucine-rich repeat</keyword>
<keyword evidence="2" id="KW-0677">Repeat</keyword>
<proteinExistence type="predicted"/>
<protein>
    <submittedName>
        <fullName evidence="5">Uncharacterized protein</fullName>
    </submittedName>
</protein>
<organism evidence="5 6">
    <name type="scientific">Cylindrotheca closterium</name>
    <dbReference type="NCBI Taxonomy" id="2856"/>
    <lineage>
        <taxon>Eukaryota</taxon>
        <taxon>Sar</taxon>
        <taxon>Stramenopiles</taxon>
        <taxon>Ochrophyta</taxon>
        <taxon>Bacillariophyta</taxon>
        <taxon>Bacillariophyceae</taxon>
        <taxon>Bacillariophycidae</taxon>
        <taxon>Bacillariales</taxon>
        <taxon>Bacillariaceae</taxon>
        <taxon>Cylindrotheca</taxon>
    </lineage>
</organism>
<evidence type="ECO:0000256" key="4">
    <source>
        <dbReference type="ARBA" id="ARBA00022840"/>
    </source>
</evidence>
<feature type="non-terminal residue" evidence="5">
    <location>
        <position position="1"/>
    </location>
</feature>
<gene>
    <name evidence="5" type="ORF">CYCCA115_LOCUS10214</name>
</gene>
<dbReference type="SUPFAM" id="SSF52058">
    <property type="entry name" value="L domain-like"/>
    <property type="match status" value="1"/>
</dbReference>
<reference evidence="5" key="1">
    <citation type="submission" date="2023-08" db="EMBL/GenBank/DDBJ databases">
        <authorList>
            <person name="Audoor S."/>
            <person name="Bilcke G."/>
        </authorList>
    </citation>
    <scope>NUCLEOTIDE SEQUENCE</scope>
</reference>
<evidence type="ECO:0000256" key="3">
    <source>
        <dbReference type="ARBA" id="ARBA00022741"/>
    </source>
</evidence>
<dbReference type="PANTHER" id="PTHR48056">
    <property type="entry name" value="LRR RECEPTOR-LIKE SERINE/THREONINE-PROTEIN KINASE-RELATED"/>
    <property type="match status" value="1"/>
</dbReference>
<dbReference type="Pfam" id="PF00560">
    <property type="entry name" value="LRR_1"/>
    <property type="match status" value="2"/>
</dbReference>
<comment type="caution">
    <text evidence="5">The sequence shown here is derived from an EMBL/GenBank/DDBJ whole genome shotgun (WGS) entry which is preliminary data.</text>
</comment>
<dbReference type="EMBL" id="CAKOGP040001565">
    <property type="protein sequence ID" value="CAJ1946073.1"/>
    <property type="molecule type" value="Genomic_DNA"/>
</dbReference>